<sequence>MFFSVPLVDWLCAHRQVSFIGRCFLDINSLALKIRRVASFGYSVSARLGRLAQPETSF</sequence>
<gene>
    <name evidence="1" type="ORF">VAR2-1</name>
</gene>
<name>I1ZES0_VIBAL</name>
<protein>
    <submittedName>
        <fullName evidence="1">Uncharacterized protein</fullName>
    </submittedName>
</protein>
<proteinExistence type="predicted"/>
<accession>I1ZES0</accession>
<dbReference type="AlphaFoldDB" id="I1ZES0"/>
<dbReference type="EMBL" id="JQ612675">
    <property type="protein sequence ID" value="AFJ22778.1"/>
    <property type="molecule type" value="Genomic_DNA"/>
</dbReference>
<evidence type="ECO:0000313" key="1">
    <source>
        <dbReference type="EMBL" id="AFJ22778.1"/>
    </source>
</evidence>
<reference evidence="1" key="1">
    <citation type="submission" date="2012-02" db="EMBL/GenBank/DDBJ databases">
        <title>Prevalence of ICE, SI, IS elements, and transposase genes in Vibrio alginolyticus and its implication to frequent horizontal gene transfer between the bacterium and environmental bacteria.</title>
        <authorList>
            <person name="Luo P."/>
            <person name="Jiang H."/>
            <person name="Hu C."/>
        </authorList>
    </citation>
    <scope>NUCLEOTIDE SEQUENCE</scope>
    <source>
        <strain evidence="1">HN076</strain>
    </source>
</reference>
<organism evidence="1">
    <name type="scientific">Vibrio alginolyticus</name>
    <dbReference type="NCBI Taxonomy" id="663"/>
    <lineage>
        <taxon>Bacteria</taxon>
        <taxon>Pseudomonadati</taxon>
        <taxon>Pseudomonadota</taxon>
        <taxon>Gammaproteobacteria</taxon>
        <taxon>Vibrionales</taxon>
        <taxon>Vibrionaceae</taxon>
        <taxon>Vibrio</taxon>
    </lineage>
</organism>